<dbReference type="STRING" id="6526.A0A2C9KI47"/>
<keyword evidence="1" id="KW-0677">Repeat</keyword>
<dbReference type="Proteomes" id="UP000076420">
    <property type="component" value="Unassembled WGS sequence"/>
</dbReference>
<reference evidence="3" key="1">
    <citation type="submission" date="2020-05" db="UniProtKB">
        <authorList>
            <consortium name="EnsemblMetazoa"/>
        </authorList>
    </citation>
    <scope>IDENTIFICATION</scope>
    <source>
        <strain evidence="3">BB02</strain>
    </source>
</reference>
<dbReference type="SMART" id="SM00060">
    <property type="entry name" value="FN3"/>
    <property type="match status" value="1"/>
</dbReference>
<dbReference type="Gene3D" id="2.60.40.10">
    <property type="entry name" value="Immunoglobulins"/>
    <property type="match status" value="2"/>
</dbReference>
<organism evidence="3 4">
    <name type="scientific">Biomphalaria glabrata</name>
    <name type="common">Bloodfluke planorb</name>
    <name type="synonym">Freshwater snail</name>
    <dbReference type="NCBI Taxonomy" id="6526"/>
    <lineage>
        <taxon>Eukaryota</taxon>
        <taxon>Metazoa</taxon>
        <taxon>Spiralia</taxon>
        <taxon>Lophotrochozoa</taxon>
        <taxon>Mollusca</taxon>
        <taxon>Gastropoda</taxon>
        <taxon>Heterobranchia</taxon>
        <taxon>Euthyneura</taxon>
        <taxon>Panpulmonata</taxon>
        <taxon>Hygrophila</taxon>
        <taxon>Lymnaeoidea</taxon>
        <taxon>Planorbidae</taxon>
        <taxon>Biomphalaria</taxon>
    </lineage>
</organism>
<dbReference type="Pfam" id="PF00041">
    <property type="entry name" value="fn3"/>
    <property type="match status" value="1"/>
</dbReference>
<evidence type="ECO:0000256" key="1">
    <source>
        <dbReference type="ARBA" id="ARBA00022737"/>
    </source>
</evidence>
<dbReference type="InterPro" id="IPR050964">
    <property type="entry name" value="Striated_Muscle_Regulatory"/>
</dbReference>
<dbReference type="AlphaFoldDB" id="A0A2C9KI47"/>
<dbReference type="PROSITE" id="PS50853">
    <property type="entry name" value="FN3"/>
    <property type="match status" value="2"/>
</dbReference>
<dbReference type="EnsemblMetazoa" id="BGLB019896-RA">
    <property type="protein sequence ID" value="BGLB019896-PA"/>
    <property type="gene ID" value="BGLB019896"/>
</dbReference>
<sequence>WRELARRVPTNSYIVRDLEPAQDYRFRVRAESLDGLLSEPSPATSVFRTLALTHTPVDRLQVEEYDGDLNSARLSWRRVEVPPYGNADSPLLYMIEYETPQMEGWRPLASGIPTTRYHVPDISPTDDYRFRVRALSPYGVSPPSYPTGLYRQMNLIASWLGGMHSGLSPTSHSHQLAILTNYPFSPTIHSHQLSILTNYPFSPTSHSHQQAILTNYPFLL</sequence>
<dbReference type="InterPro" id="IPR003961">
    <property type="entry name" value="FN3_dom"/>
</dbReference>
<dbReference type="PANTHER" id="PTHR13817">
    <property type="entry name" value="TITIN"/>
    <property type="match status" value="1"/>
</dbReference>
<dbReference type="SUPFAM" id="SSF49265">
    <property type="entry name" value="Fibronectin type III"/>
    <property type="match status" value="1"/>
</dbReference>
<evidence type="ECO:0000259" key="2">
    <source>
        <dbReference type="PROSITE" id="PS50853"/>
    </source>
</evidence>
<evidence type="ECO:0000313" key="4">
    <source>
        <dbReference type="Proteomes" id="UP000076420"/>
    </source>
</evidence>
<protein>
    <recommendedName>
        <fullName evidence="2">Fibronectin type-III domain-containing protein</fullName>
    </recommendedName>
</protein>
<proteinExistence type="predicted"/>
<dbReference type="VEuPathDB" id="VectorBase:BGLB019896"/>
<dbReference type="PANTHER" id="PTHR13817:SF73">
    <property type="entry name" value="FIBRONECTIN TYPE-III DOMAIN-CONTAINING PROTEIN"/>
    <property type="match status" value="1"/>
</dbReference>
<dbReference type="InterPro" id="IPR036116">
    <property type="entry name" value="FN3_sf"/>
</dbReference>
<dbReference type="CDD" id="cd00063">
    <property type="entry name" value="FN3"/>
    <property type="match status" value="2"/>
</dbReference>
<dbReference type="KEGG" id="bgt:106062290"/>
<accession>A0A2C9KI47</accession>
<evidence type="ECO:0000313" key="3">
    <source>
        <dbReference type="EnsemblMetazoa" id="BGLB019896-PA"/>
    </source>
</evidence>
<gene>
    <name evidence="3" type="primary">106062290</name>
</gene>
<feature type="domain" description="Fibronectin type-III" evidence="2">
    <location>
        <begin position="56"/>
        <end position="154"/>
    </location>
</feature>
<dbReference type="InterPro" id="IPR013783">
    <property type="entry name" value="Ig-like_fold"/>
</dbReference>
<feature type="domain" description="Fibronectin type-III" evidence="2">
    <location>
        <begin position="1"/>
        <end position="52"/>
    </location>
</feature>
<name>A0A2C9KI47_BIOGL</name>